<dbReference type="GO" id="GO:0016491">
    <property type="term" value="F:oxidoreductase activity"/>
    <property type="evidence" value="ECO:0007669"/>
    <property type="project" value="InterPro"/>
</dbReference>
<evidence type="ECO:0000259" key="1">
    <source>
        <dbReference type="Pfam" id="PF00724"/>
    </source>
</evidence>
<dbReference type="PANTHER" id="PTHR22893:SF91">
    <property type="entry name" value="NADPH DEHYDROGENASE 2-RELATED"/>
    <property type="match status" value="1"/>
</dbReference>
<feature type="non-terminal residue" evidence="2">
    <location>
        <position position="107"/>
    </location>
</feature>
<reference evidence="2 3" key="1">
    <citation type="submission" date="2016-10" db="EMBL/GenBank/DDBJ databases">
        <authorList>
            <person name="de Groot N.N."/>
        </authorList>
    </citation>
    <scope>NUCLEOTIDE SEQUENCE [LARGE SCALE GENOMIC DNA]</scope>
    <source>
        <strain evidence="2 3">DSM 28010</strain>
    </source>
</reference>
<dbReference type="InterPro" id="IPR045247">
    <property type="entry name" value="Oye-like"/>
</dbReference>
<dbReference type="InterPro" id="IPR013785">
    <property type="entry name" value="Aldolase_TIM"/>
</dbReference>
<sequence length="107" mass="12007">MTDRSPLFQPVKLGDLELPNRVLMAPLTRNRSEDDGTPVTMAETYYSQRASAGLILTEAAQVSAMGKGYIKTPGIYEPPQLNWSTTMFRKRRTENGKQATQARRDCL</sequence>
<dbReference type="EMBL" id="FNEB01000020">
    <property type="protein sequence ID" value="SDJ39512.1"/>
    <property type="molecule type" value="Genomic_DNA"/>
</dbReference>
<dbReference type="GO" id="GO:0005829">
    <property type="term" value="C:cytosol"/>
    <property type="evidence" value="ECO:0007669"/>
    <property type="project" value="TreeGrafter"/>
</dbReference>
<dbReference type="Gene3D" id="3.20.20.70">
    <property type="entry name" value="Aldolase class I"/>
    <property type="match status" value="1"/>
</dbReference>
<dbReference type="GO" id="GO:0010181">
    <property type="term" value="F:FMN binding"/>
    <property type="evidence" value="ECO:0007669"/>
    <property type="project" value="InterPro"/>
</dbReference>
<proteinExistence type="predicted"/>
<keyword evidence="3" id="KW-1185">Reference proteome</keyword>
<dbReference type="AlphaFoldDB" id="A0A1G8TD26"/>
<dbReference type="InterPro" id="IPR001155">
    <property type="entry name" value="OxRdtase_FMN_N"/>
</dbReference>
<evidence type="ECO:0000313" key="3">
    <source>
        <dbReference type="Proteomes" id="UP000199340"/>
    </source>
</evidence>
<dbReference type="SUPFAM" id="SSF51395">
    <property type="entry name" value="FMN-linked oxidoreductases"/>
    <property type="match status" value="1"/>
</dbReference>
<feature type="domain" description="NADH:flavin oxidoreductase/NADH oxidase N-terminal" evidence="1">
    <location>
        <begin position="7"/>
        <end position="94"/>
    </location>
</feature>
<dbReference type="Pfam" id="PF00724">
    <property type="entry name" value="Oxidored_FMN"/>
    <property type="match status" value="1"/>
</dbReference>
<dbReference type="PANTHER" id="PTHR22893">
    <property type="entry name" value="NADH OXIDOREDUCTASE-RELATED"/>
    <property type="match status" value="1"/>
</dbReference>
<dbReference type="STRING" id="490829.SAMN05421850_12019"/>
<protein>
    <submittedName>
        <fullName evidence="2">N-ethylmaleimide reductase</fullName>
    </submittedName>
</protein>
<accession>A0A1G8TD26</accession>
<evidence type="ECO:0000313" key="2">
    <source>
        <dbReference type="EMBL" id="SDJ39512.1"/>
    </source>
</evidence>
<gene>
    <name evidence="2" type="ORF">SAMN05421850_12019</name>
</gene>
<organism evidence="2 3">
    <name type="scientific">Lutimaribacter saemankumensis</name>
    <dbReference type="NCBI Taxonomy" id="490829"/>
    <lineage>
        <taxon>Bacteria</taxon>
        <taxon>Pseudomonadati</taxon>
        <taxon>Pseudomonadota</taxon>
        <taxon>Alphaproteobacteria</taxon>
        <taxon>Rhodobacterales</taxon>
        <taxon>Roseobacteraceae</taxon>
        <taxon>Lutimaribacter</taxon>
    </lineage>
</organism>
<name>A0A1G8TD26_9RHOB</name>
<dbReference type="Proteomes" id="UP000199340">
    <property type="component" value="Unassembled WGS sequence"/>
</dbReference>